<keyword evidence="2 4" id="KW-0863">Zinc-finger</keyword>
<name>A0A1E4SY54_9ASCO</name>
<dbReference type="PANTHER" id="PTHR39490:SF13">
    <property type="entry name" value="FYVE-TYPE DOMAIN-CONTAINING PROTEIN"/>
    <property type="match status" value="1"/>
</dbReference>
<dbReference type="InterPro" id="IPR017455">
    <property type="entry name" value="Znf_FYVE-rel"/>
</dbReference>
<feature type="compositionally biased region" description="Low complexity" evidence="5">
    <location>
        <begin position="125"/>
        <end position="155"/>
    </location>
</feature>
<organism evidence="7 8">
    <name type="scientific">[Candida] arabinofermentans NRRL YB-2248</name>
    <dbReference type="NCBI Taxonomy" id="983967"/>
    <lineage>
        <taxon>Eukaryota</taxon>
        <taxon>Fungi</taxon>
        <taxon>Dikarya</taxon>
        <taxon>Ascomycota</taxon>
        <taxon>Saccharomycotina</taxon>
        <taxon>Pichiomycetes</taxon>
        <taxon>Pichiales</taxon>
        <taxon>Pichiaceae</taxon>
        <taxon>Ogataea</taxon>
        <taxon>Ogataea/Candida clade</taxon>
    </lineage>
</organism>
<keyword evidence="8" id="KW-1185">Reference proteome</keyword>
<dbReference type="SUPFAM" id="SSF57903">
    <property type="entry name" value="FYVE/PHD zinc finger"/>
    <property type="match status" value="1"/>
</dbReference>
<dbReference type="SMART" id="SM00064">
    <property type="entry name" value="FYVE"/>
    <property type="match status" value="1"/>
</dbReference>
<feature type="region of interest" description="Disordered" evidence="5">
    <location>
        <begin position="524"/>
        <end position="552"/>
    </location>
</feature>
<feature type="region of interest" description="Disordered" evidence="5">
    <location>
        <begin position="235"/>
        <end position="282"/>
    </location>
</feature>
<feature type="region of interest" description="Disordered" evidence="5">
    <location>
        <begin position="112"/>
        <end position="179"/>
    </location>
</feature>
<keyword evidence="3" id="KW-0862">Zinc</keyword>
<protein>
    <recommendedName>
        <fullName evidence="6">FYVE-type domain-containing protein</fullName>
    </recommendedName>
</protein>
<dbReference type="InterPro" id="IPR052113">
    <property type="entry name" value="FYVE-type_Zinc_Finger"/>
</dbReference>
<evidence type="ECO:0000256" key="1">
    <source>
        <dbReference type="ARBA" id="ARBA00022723"/>
    </source>
</evidence>
<evidence type="ECO:0000259" key="6">
    <source>
        <dbReference type="PROSITE" id="PS50178"/>
    </source>
</evidence>
<dbReference type="PANTHER" id="PTHR39490">
    <property type="entry name" value="ARRESTIN DOMAIN-CONTAINING PROTEIN D"/>
    <property type="match status" value="1"/>
</dbReference>
<dbReference type="GO" id="GO:0032266">
    <property type="term" value="F:phosphatidylinositol-3-phosphate binding"/>
    <property type="evidence" value="ECO:0007669"/>
    <property type="project" value="UniProtKB-ARBA"/>
</dbReference>
<dbReference type="PROSITE" id="PS50178">
    <property type="entry name" value="ZF_FYVE"/>
    <property type="match status" value="1"/>
</dbReference>
<proteinExistence type="predicted"/>
<evidence type="ECO:0000313" key="8">
    <source>
        <dbReference type="Proteomes" id="UP000094801"/>
    </source>
</evidence>
<sequence length="638" mass="71850">MSEPNGYFETQDHEFKDNTIDAGKFSFTKKPILSKQDSHSSQIAIIHNYPPQQYDQVDHDSDHHKFYSKYKGILKDKDDPPDEIIDDLNFEFNYDEKIRAPRMSLVNVFKENSHNNKSPEDTKGSAISQELQQQQQQQQHSTTSQQSQRTSKQGSITSLQTNKSKTSFSTLDSLDENESKEFATEYKPASYDLTKPTRKYSVDSGTSPTNLKFLRNQYQFQLQQQQRQQLTQQLSQQDIESQSNFDNKEENDSSTAQRSIISKRTSYDNLDPREKGVGGLPVLKQINEPAKLPDYIPPVLRPTNDCNQNYNNNKLQNKKTSVVSNASTNYTRYSSVVTTTSSTQTTPPASELDEPTLNKKKPASSSTISSDNTVDEFFAKLSINNNTESTITNDHTSGIVSPVRSNNGLEVVTSNSSSINKRSGISMKSSGVEPSHSHWKPNSSASQCHACGVKFNMIKRKHHCRHCGLIFCYSCLSNKANLNLLAKFEKPKITYHHHNHHHHNLIQQQQQQQLDQIIVSNSNSISTSQKSDGSQQLEPIMSNSTTHSTSTQSSGTYCKLSKVCPTCYQDYLMFLQNGYEYEVGDNEFGDLGYNKGGDQNNNDRRRSSVGLGRDRLGSEGGSGKIGVIVPNDWTWSSF</sequence>
<feature type="compositionally biased region" description="Polar residues" evidence="5">
    <location>
        <begin position="156"/>
        <end position="172"/>
    </location>
</feature>
<dbReference type="CDD" id="cd15760">
    <property type="entry name" value="FYVE_scVPS27p_like"/>
    <property type="match status" value="1"/>
</dbReference>
<feature type="compositionally biased region" description="Low complexity" evidence="5">
    <location>
        <begin position="336"/>
        <end position="346"/>
    </location>
</feature>
<feature type="compositionally biased region" description="Low complexity" evidence="5">
    <location>
        <begin position="542"/>
        <end position="552"/>
    </location>
</feature>
<dbReference type="Proteomes" id="UP000094801">
    <property type="component" value="Unassembled WGS sequence"/>
</dbReference>
<dbReference type="OrthoDB" id="10018316at2759"/>
<feature type="compositionally biased region" description="Basic and acidic residues" evidence="5">
    <location>
        <begin position="601"/>
        <end position="617"/>
    </location>
</feature>
<evidence type="ECO:0000256" key="5">
    <source>
        <dbReference type="SAM" id="MobiDB-lite"/>
    </source>
</evidence>
<feature type="compositionally biased region" description="Polar residues" evidence="5">
    <location>
        <begin position="253"/>
        <end position="268"/>
    </location>
</feature>
<evidence type="ECO:0000313" key="7">
    <source>
        <dbReference type="EMBL" id="ODV84411.1"/>
    </source>
</evidence>
<dbReference type="GO" id="GO:0008270">
    <property type="term" value="F:zinc ion binding"/>
    <property type="evidence" value="ECO:0007669"/>
    <property type="project" value="UniProtKB-KW"/>
</dbReference>
<keyword evidence="1" id="KW-0479">Metal-binding</keyword>
<evidence type="ECO:0000256" key="2">
    <source>
        <dbReference type="ARBA" id="ARBA00022771"/>
    </source>
</evidence>
<feature type="compositionally biased region" description="Polar residues" evidence="5">
    <location>
        <begin position="412"/>
        <end position="429"/>
    </location>
</feature>
<dbReference type="InterPro" id="IPR000306">
    <property type="entry name" value="Znf_FYVE"/>
</dbReference>
<dbReference type="AlphaFoldDB" id="A0A1E4SY54"/>
<gene>
    <name evidence="7" type="ORF">CANARDRAFT_29266</name>
</gene>
<dbReference type="InterPro" id="IPR013083">
    <property type="entry name" value="Znf_RING/FYVE/PHD"/>
</dbReference>
<feature type="region of interest" description="Disordered" evidence="5">
    <location>
        <begin position="412"/>
        <end position="445"/>
    </location>
</feature>
<feature type="compositionally biased region" description="Basic and acidic residues" evidence="5">
    <location>
        <begin position="112"/>
        <end position="123"/>
    </location>
</feature>
<evidence type="ECO:0000256" key="4">
    <source>
        <dbReference type="PROSITE-ProRule" id="PRU00091"/>
    </source>
</evidence>
<reference evidence="8" key="1">
    <citation type="submission" date="2016-04" db="EMBL/GenBank/DDBJ databases">
        <title>Comparative genomics of biotechnologically important yeasts.</title>
        <authorList>
            <consortium name="DOE Joint Genome Institute"/>
            <person name="Riley R."/>
            <person name="Haridas S."/>
            <person name="Wolfe K.H."/>
            <person name="Lopes M.R."/>
            <person name="Hittinger C.T."/>
            <person name="Goker M."/>
            <person name="Salamov A."/>
            <person name="Wisecaver J."/>
            <person name="Long T.M."/>
            <person name="Aerts A.L."/>
            <person name="Barry K."/>
            <person name="Choi C."/>
            <person name="Clum A."/>
            <person name="Coughlan A.Y."/>
            <person name="Deshpande S."/>
            <person name="Douglass A.P."/>
            <person name="Hanson S.J."/>
            <person name="Klenk H.-P."/>
            <person name="Labutti K."/>
            <person name="Lapidus A."/>
            <person name="Lindquist E."/>
            <person name="Lipzen A."/>
            <person name="Meier-Kolthoff J.P."/>
            <person name="Ohm R.A."/>
            <person name="Otillar R.P."/>
            <person name="Pangilinan J."/>
            <person name="Peng Y."/>
            <person name="Rokas A."/>
            <person name="Rosa C.A."/>
            <person name="Scheuner C."/>
            <person name="Sibirny A.A."/>
            <person name="Slot J.C."/>
            <person name="Stielow J.B."/>
            <person name="Sun H."/>
            <person name="Kurtzman C.P."/>
            <person name="Blackwell M."/>
            <person name="Grigoriev I.V."/>
            <person name="Jeffries T.W."/>
        </authorList>
    </citation>
    <scope>NUCLEOTIDE SEQUENCE [LARGE SCALE GENOMIC DNA]</scope>
    <source>
        <strain evidence="8">NRRL YB-2248</strain>
    </source>
</reference>
<dbReference type="STRING" id="983967.A0A1E4SY54"/>
<dbReference type="Pfam" id="PF01363">
    <property type="entry name" value="FYVE"/>
    <property type="match status" value="1"/>
</dbReference>
<feature type="region of interest" description="Disordered" evidence="5">
    <location>
        <begin position="336"/>
        <end position="369"/>
    </location>
</feature>
<dbReference type="InterPro" id="IPR011011">
    <property type="entry name" value="Znf_FYVE_PHD"/>
</dbReference>
<accession>A0A1E4SY54</accession>
<feature type="region of interest" description="Disordered" evidence="5">
    <location>
        <begin position="592"/>
        <end position="622"/>
    </location>
</feature>
<dbReference type="EMBL" id="KV453857">
    <property type="protein sequence ID" value="ODV84411.1"/>
    <property type="molecule type" value="Genomic_DNA"/>
</dbReference>
<evidence type="ECO:0000256" key="3">
    <source>
        <dbReference type="ARBA" id="ARBA00022833"/>
    </source>
</evidence>
<feature type="domain" description="FYVE-type" evidence="6">
    <location>
        <begin position="442"/>
        <end position="482"/>
    </location>
</feature>
<dbReference type="Gene3D" id="3.30.40.10">
    <property type="entry name" value="Zinc/RING finger domain, C3HC4 (zinc finger)"/>
    <property type="match status" value="1"/>
</dbReference>